<accession>A0A0L0BRR6</accession>
<dbReference type="Proteomes" id="UP000037069">
    <property type="component" value="Unassembled WGS sequence"/>
</dbReference>
<evidence type="ECO:0000256" key="1">
    <source>
        <dbReference type="SAM" id="MobiDB-lite"/>
    </source>
</evidence>
<sequence>MSSEDGNEDRLTKSEFAELIQHLSVQEILSIEYRIGSKWSKLFSRNNVSPQLFVCNLCVLDTSSFKNLLAHIDGRKHKLQMERVNQLYHSDYTYPKCNKKEPVDKTVTKMSENPSLNSTFKGVPNKTSLATNDQLESKMLQSKTKSKSSIVKSSINLENNSANKTCILNNENKTNYSVEIQSAIIDNEVKHDENERETSSTASKIISSNKCIQNEANNDDTVNLQFDIEAKSSKVSDSEILNLEPSMNEKNPLSPEIVEKIPLAENKTAEANLNEVDIKINSVKKSLEETKKMRNEVAEKRSLSANKIAEEKVKKAKIVINPAAALSLKAIKTNENKDKDGNEKPQYQTNKIIIPTVHKNKSQEDNKSSPPPNFFVKSYSSKPSDNDIHGILGVEYVIKILKSRHDISPRYECGLCELVLDGFAMQKHLEGYNHRLKFCEKHFPTAIRHYRQYMQNIPDSELFKVMTPVLAKLAIAIEQHHGRNLPYECYERDFNLNRHEILAKAFSCRHASEQYGPTFTHVVGSKEIDEFINNRHKYFPTSSSRTTIFDTKPGSTSRKSDLPQQNFRTTDKESNSRDRHRHAERENLISHVSQRVDHTYKSYMSSGLYEDIYPPVNTYNQVDNRNVNQQVDDATYKLMVDDFLKGTLKGISGTEKSREKRKLSSTPVHNLSLGKRKSLSPLRQNDIWQAYRHMVDQELHNLDERFKQYRIDPETHPSYNDEWQKFWKRRKDELVKAGLDHRKYNYQPEWVRFIKIRLEELYGQEVENLKIKSRERLCLPLTNENVTDQKYQVQTLKKCTSNITTTECNSDSTDGLNTNPAVILPSRDNAPQVVSVLRLMTALEDSLGSLGPKIIDLFSKALQAEKNNPLHVNSIILTDDNCALIETAKEKFKGLVITGLFEGSKKRVLKQVVNDAEALLKYGNQFRQQLATQRSSIEFSINRSQSNSSFLFDSVSVNTSGASNQCQVQGANQLAKKYQSSLSTTENLLSRMDKKELASKLAASLVAQGKTDFDPQQLQQLIAVYKLIEKKKRENACSSQTNKSGYSLSESSSSTKKTLSDTLSDLLKSQSASYSNTGSVQSVPSASHLNQILGGRPFSLNIADVQENNLSNPTAIGNFFPSSVLQNSSDNYFNNAAQSTANTYEVSGDGGRSQLQLNCDYGFNYTNNPHQINSSMRDSFNNQQHQNGNGMTAQNWGWNTNLESNQNYNMGEPNNNCNQNTNWQHF</sequence>
<organism evidence="2 3">
    <name type="scientific">Lucilia cuprina</name>
    <name type="common">Green bottle fly</name>
    <name type="synonym">Australian sheep blowfly</name>
    <dbReference type="NCBI Taxonomy" id="7375"/>
    <lineage>
        <taxon>Eukaryota</taxon>
        <taxon>Metazoa</taxon>
        <taxon>Ecdysozoa</taxon>
        <taxon>Arthropoda</taxon>
        <taxon>Hexapoda</taxon>
        <taxon>Insecta</taxon>
        <taxon>Pterygota</taxon>
        <taxon>Neoptera</taxon>
        <taxon>Endopterygota</taxon>
        <taxon>Diptera</taxon>
        <taxon>Brachycera</taxon>
        <taxon>Muscomorpha</taxon>
        <taxon>Oestroidea</taxon>
        <taxon>Calliphoridae</taxon>
        <taxon>Luciliinae</taxon>
        <taxon>Lucilia</taxon>
    </lineage>
</organism>
<name>A0A0L0BRR6_LUCCU</name>
<dbReference type="AlphaFoldDB" id="A0A0L0BRR6"/>
<feature type="compositionally biased region" description="Basic and acidic residues" evidence="1">
    <location>
        <begin position="569"/>
        <end position="585"/>
    </location>
</feature>
<feature type="region of interest" description="Disordered" evidence="1">
    <location>
        <begin position="335"/>
        <end position="379"/>
    </location>
</feature>
<reference evidence="2 3" key="1">
    <citation type="journal article" date="2015" name="Nat. Commun.">
        <title>Lucilia cuprina genome unlocks parasitic fly biology to underpin future interventions.</title>
        <authorList>
            <person name="Anstead C.A."/>
            <person name="Korhonen P.K."/>
            <person name="Young N.D."/>
            <person name="Hall R.S."/>
            <person name="Jex A.R."/>
            <person name="Murali S.C."/>
            <person name="Hughes D.S."/>
            <person name="Lee S.F."/>
            <person name="Perry T."/>
            <person name="Stroehlein A.J."/>
            <person name="Ansell B.R."/>
            <person name="Breugelmans B."/>
            <person name="Hofmann A."/>
            <person name="Qu J."/>
            <person name="Dugan S."/>
            <person name="Lee S.L."/>
            <person name="Chao H."/>
            <person name="Dinh H."/>
            <person name="Han Y."/>
            <person name="Doddapaneni H.V."/>
            <person name="Worley K.C."/>
            <person name="Muzny D.M."/>
            <person name="Ioannidis P."/>
            <person name="Waterhouse R.M."/>
            <person name="Zdobnov E.M."/>
            <person name="James P.J."/>
            <person name="Bagnall N.H."/>
            <person name="Kotze A.C."/>
            <person name="Gibbs R.A."/>
            <person name="Richards S."/>
            <person name="Batterham P."/>
            <person name="Gasser R.B."/>
        </authorList>
    </citation>
    <scope>NUCLEOTIDE SEQUENCE [LARGE SCALE GENOMIC DNA]</scope>
    <source>
        <strain evidence="2 3">LS</strain>
        <tissue evidence="2">Full body</tissue>
    </source>
</reference>
<evidence type="ECO:0000313" key="3">
    <source>
        <dbReference type="Proteomes" id="UP000037069"/>
    </source>
</evidence>
<proteinExistence type="predicted"/>
<comment type="caution">
    <text evidence="2">The sequence shown here is derived from an EMBL/GenBank/DDBJ whole genome shotgun (WGS) entry which is preliminary data.</text>
</comment>
<protein>
    <submittedName>
        <fullName evidence="2">Uncharacterized protein</fullName>
    </submittedName>
</protein>
<gene>
    <name evidence="2" type="ORF">FF38_13451</name>
</gene>
<dbReference type="OrthoDB" id="5877502at2759"/>
<feature type="compositionally biased region" description="Polar residues" evidence="1">
    <location>
        <begin position="542"/>
        <end position="568"/>
    </location>
</feature>
<dbReference type="EMBL" id="JRES01001574">
    <property type="protein sequence ID" value="KNC21884.1"/>
    <property type="molecule type" value="Genomic_DNA"/>
</dbReference>
<feature type="region of interest" description="Disordered" evidence="1">
    <location>
        <begin position="542"/>
        <end position="585"/>
    </location>
</feature>
<keyword evidence="3" id="KW-1185">Reference proteome</keyword>
<dbReference type="OMA" id="QAEWQMF"/>
<evidence type="ECO:0000313" key="2">
    <source>
        <dbReference type="EMBL" id="KNC21884.1"/>
    </source>
</evidence>